<feature type="compositionally biased region" description="Basic and acidic residues" evidence="1">
    <location>
        <begin position="199"/>
        <end position="214"/>
    </location>
</feature>
<accession>A0ABR0E553</accession>
<dbReference type="Proteomes" id="UP001305779">
    <property type="component" value="Unassembled WGS sequence"/>
</dbReference>
<evidence type="ECO:0008006" key="4">
    <source>
        <dbReference type="Google" id="ProtNLM"/>
    </source>
</evidence>
<sequence length="228" mass="25449">MAPKRKPVPSPTVEEGPAELFTATHAREFEEEHGLPPGSVAHAYRVQFGDLAPYVLLHLAERPPTVDRQGNIIWPQEPTLQRRNATAGFGKKTQQQDDDVEMTEDPEDPDETVTETPFLDTVTSLGLRRSNAVRGRGIRARTPSPELNPPSLQRRGAIRKPNKPVLPVAKWTGSKREAADILNALNDLPSGGNSPPRRSPHEEKPHEEEPHEEKSYEEESCEGFQLRL</sequence>
<evidence type="ECO:0000313" key="2">
    <source>
        <dbReference type="EMBL" id="KAK4496563.1"/>
    </source>
</evidence>
<keyword evidence="3" id="KW-1185">Reference proteome</keyword>
<dbReference type="EMBL" id="JAXOVC010000010">
    <property type="protein sequence ID" value="KAK4496563.1"/>
    <property type="molecule type" value="Genomic_DNA"/>
</dbReference>
<evidence type="ECO:0000256" key="1">
    <source>
        <dbReference type="SAM" id="MobiDB-lite"/>
    </source>
</evidence>
<feature type="compositionally biased region" description="Acidic residues" evidence="1">
    <location>
        <begin position="96"/>
        <end position="113"/>
    </location>
</feature>
<gene>
    <name evidence="2" type="ORF">PRZ48_012543</name>
</gene>
<proteinExistence type="predicted"/>
<protein>
    <recommendedName>
        <fullName evidence="4">Nudix hydrolase domain-containing protein</fullName>
    </recommendedName>
</protein>
<feature type="region of interest" description="Disordered" evidence="1">
    <location>
        <begin position="68"/>
        <end position="164"/>
    </location>
</feature>
<feature type="region of interest" description="Disordered" evidence="1">
    <location>
        <begin position="183"/>
        <end position="228"/>
    </location>
</feature>
<name>A0ABR0E553_ZASCE</name>
<reference evidence="2 3" key="1">
    <citation type="journal article" date="2023" name="G3 (Bethesda)">
        <title>A chromosome-level genome assembly of Zasmidium syzygii isolated from banana leaves.</title>
        <authorList>
            <person name="van Westerhoven A.C."/>
            <person name="Mehrabi R."/>
            <person name="Talebi R."/>
            <person name="Steentjes M.B.F."/>
            <person name="Corcolon B."/>
            <person name="Chong P.A."/>
            <person name="Kema G.H.J."/>
            <person name="Seidl M.F."/>
        </authorList>
    </citation>
    <scope>NUCLEOTIDE SEQUENCE [LARGE SCALE GENOMIC DNA]</scope>
    <source>
        <strain evidence="2 3">P124</strain>
    </source>
</reference>
<organism evidence="2 3">
    <name type="scientific">Zasmidium cellare</name>
    <name type="common">Wine cellar mold</name>
    <name type="synonym">Racodium cellare</name>
    <dbReference type="NCBI Taxonomy" id="395010"/>
    <lineage>
        <taxon>Eukaryota</taxon>
        <taxon>Fungi</taxon>
        <taxon>Dikarya</taxon>
        <taxon>Ascomycota</taxon>
        <taxon>Pezizomycotina</taxon>
        <taxon>Dothideomycetes</taxon>
        <taxon>Dothideomycetidae</taxon>
        <taxon>Mycosphaerellales</taxon>
        <taxon>Mycosphaerellaceae</taxon>
        <taxon>Zasmidium</taxon>
    </lineage>
</organism>
<comment type="caution">
    <text evidence="2">The sequence shown here is derived from an EMBL/GenBank/DDBJ whole genome shotgun (WGS) entry which is preliminary data.</text>
</comment>
<evidence type="ECO:0000313" key="3">
    <source>
        <dbReference type="Proteomes" id="UP001305779"/>
    </source>
</evidence>